<evidence type="ECO:0000256" key="1">
    <source>
        <dbReference type="SAM" id="Phobius"/>
    </source>
</evidence>
<feature type="transmembrane region" description="Helical" evidence="1">
    <location>
        <begin position="7"/>
        <end position="26"/>
    </location>
</feature>
<feature type="transmembrane region" description="Helical" evidence="1">
    <location>
        <begin position="38"/>
        <end position="58"/>
    </location>
</feature>
<dbReference type="EMBL" id="FNEN01000017">
    <property type="protein sequence ID" value="SDJ14743.1"/>
    <property type="molecule type" value="Genomic_DNA"/>
</dbReference>
<reference evidence="3 4" key="1">
    <citation type="submission" date="2016-10" db="EMBL/GenBank/DDBJ databases">
        <authorList>
            <person name="de Groot N.N."/>
        </authorList>
    </citation>
    <scope>NUCLEOTIDE SEQUENCE [LARGE SCALE GENOMIC DNA]</scope>
    <source>
        <strain evidence="3 4">DSM 21771</strain>
    </source>
</reference>
<keyword evidence="1" id="KW-0812">Transmembrane</keyword>
<keyword evidence="4" id="KW-1185">Reference proteome</keyword>
<sequence>MSIADRYIGLVLLFIGGIAVYVAMTMEHPTFNNDPGPTLMLNVVGVLLIICSFGLLLFPKTKKDDSEEEKDKSSDQVFTRKRTLTMFMLFLAFIAYVFLLDILGFIVATLLFLMISAWLISVERTRTFYFVTPIYSVVTCFAIYYVFQDILAVSLPSGVLF</sequence>
<protein>
    <submittedName>
        <fullName evidence="3">Tripartite tricarboxylate transporter TctB family protein</fullName>
    </submittedName>
</protein>
<feature type="transmembrane region" description="Helical" evidence="1">
    <location>
        <begin position="88"/>
        <end position="121"/>
    </location>
</feature>
<dbReference type="Pfam" id="PF07331">
    <property type="entry name" value="TctB"/>
    <property type="match status" value="1"/>
</dbReference>
<dbReference type="Proteomes" id="UP000198853">
    <property type="component" value="Unassembled WGS sequence"/>
</dbReference>
<evidence type="ECO:0000259" key="2">
    <source>
        <dbReference type="Pfam" id="PF07331"/>
    </source>
</evidence>
<gene>
    <name evidence="3" type="ORF">SAMN04488123_11710</name>
</gene>
<keyword evidence="1" id="KW-1133">Transmembrane helix</keyword>
<evidence type="ECO:0000313" key="3">
    <source>
        <dbReference type="EMBL" id="SDJ14743.1"/>
    </source>
</evidence>
<dbReference type="OrthoDB" id="2967877at2"/>
<evidence type="ECO:0000313" key="4">
    <source>
        <dbReference type="Proteomes" id="UP000198853"/>
    </source>
</evidence>
<feature type="transmembrane region" description="Helical" evidence="1">
    <location>
        <begin position="127"/>
        <end position="147"/>
    </location>
</feature>
<accession>A0A1G8RD03</accession>
<proteinExistence type="predicted"/>
<keyword evidence="1" id="KW-0472">Membrane</keyword>
<dbReference type="AlphaFoldDB" id="A0A1G8RD03"/>
<feature type="domain" description="DUF1468" evidence="2">
    <location>
        <begin position="7"/>
        <end position="156"/>
    </location>
</feature>
<dbReference type="InterPro" id="IPR009936">
    <property type="entry name" value="DUF1468"/>
</dbReference>
<dbReference type="RefSeq" id="WP_090399457.1">
    <property type="nucleotide sequence ID" value="NZ_FNEN01000017.1"/>
</dbReference>
<name>A0A1G8RD03_9BACI</name>
<organism evidence="3 4">
    <name type="scientific">Natribacillus halophilus</name>
    <dbReference type="NCBI Taxonomy" id="549003"/>
    <lineage>
        <taxon>Bacteria</taxon>
        <taxon>Bacillati</taxon>
        <taxon>Bacillota</taxon>
        <taxon>Bacilli</taxon>
        <taxon>Bacillales</taxon>
        <taxon>Bacillaceae</taxon>
        <taxon>Natribacillus</taxon>
    </lineage>
</organism>